<dbReference type="EnsemblBacteria" id="AAS96554">
    <property type="protein sequence ID" value="AAS96554"/>
    <property type="gene ID" value="DVU_2081"/>
</dbReference>
<dbReference type="AlphaFoldDB" id="Q72AB6"/>
<protein>
    <submittedName>
        <fullName evidence="2">Uncharacterized protein</fullName>
    </submittedName>
</protein>
<gene>
    <name evidence="2" type="ordered locus">DVU_2081</name>
</gene>
<accession>Q72AB6</accession>
<sequence length="102" mass="11393">MGSSDPSDHTFSHPHSLVVSAAGVGTLGLAREKDEICFLLPENADVIFYDRGVWRGLRDALRRRGENSDGRRRQGRGVFTTQDGHGMNCIRRGDVQPCRQRL</sequence>
<feature type="region of interest" description="Disordered" evidence="1">
    <location>
        <begin position="63"/>
        <end position="91"/>
    </location>
</feature>
<name>Q72AB6_NITV2</name>
<dbReference type="HOGENOM" id="CLU_2272891_0_0_7"/>
<keyword evidence="3" id="KW-1185">Reference proteome</keyword>
<dbReference type="EMBL" id="AE017285">
    <property type="protein sequence ID" value="AAS96554.1"/>
    <property type="molecule type" value="Genomic_DNA"/>
</dbReference>
<dbReference type="KEGG" id="dvu:DVU_2081"/>
<organism evidence="2 3">
    <name type="scientific">Nitratidesulfovibrio vulgaris (strain ATCC 29579 / DSM 644 / CCUG 34227 / NCIMB 8303 / VKM B-1760 / Hildenborough)</name>
    <name type="common">Desulfovibrio vulgaris</name>
    <dbReference type="NCBI Taxonomy" id="882"/>
    <lineage>
        <taxon>Bacteria</taxon>
        <taxon>Pseudomonadati</taxon>
        <taxon>Thermodesulfobacteriota</taxon>
        <taxon>Desulfovibrionia</taxon>
        <taxon>Desulfovibrionales</taxon>
        <taxon>Desulfovibrionaceae</taxon>
        <taxon>Nitratidesulfovibrio</taxon>
    </lineage>
</organism>
<evidence type="ECO:0000313" key="3">
    <source>
        <dbReference type="Proteomes" id="UP000002194"/>
    </source>
</evidence>
<evidence type="ECO:0000256" key="1">
    <source>
        <dbReference type="SAM" id="MobiDB-lite"/>
    </source>
</evidence>
<dbReference type="Proteomes" id="UP000002194">
    <property type="component" value="Chromosome"/>
</dbReference>
<dbReference type="PaxDb" id="882-DVU_2081"/>
<dbReference type="STRING" id="882.DVU_2081"/>
<reference evidence="2 3" key="1">
    <citation type="journal article" date="2004" name="Nat. Biotechnol.">
        <title>The genome sequence of the anaerobic, sulfate-reducing bacterium Desulfovibrio vulgaris Hildenborough.</title>
        <authorList>
            <person name="Heidelberg J.F."/>
            <person name="Seshadri R."/>
            <person name="Haveman S.A."/>
            <person name="Hemme C.L."/>
            <person name="Paulsen I.T."/>
            <person name="Kolonay J.F."/>
            <person name="Eisen J.A."/>
            <person name="Ward N."/>
            <person name="Methe B."/>
            <person name="Brinkac L.M."/>
            <person name="Daugherty S.C."/>
            <person name="Deboy R.T."/>
            <person name="Dodson R.J."/>
            <person name="Durkin A.S."/>
            <person name="Madupu R."/>
            <person name="Nelson W.C."/>
            <person name="Sullivan S.A."/>
            <person name="Fouts D."/>
            <person name="Haft D.H."/>
            <person name="Selengut J."/>
            <person name="Peterson J.D."/>
            <person name="Davidsen T.M."/>
            <person name="Zafar N."/>
            <person name="Zhou L."/>
            <person name="Radune D."/>
            <person name="Dimitrov G."/>
            <person name="Hance M."/>
            <person name="Tran K."/>
            <person name="Khouri H."/>
            <person name="Gill J."/>
            <person name="Utterback T.R."/>
            <person name="Feldblyum T.V."/>
            <person name="Wall J.D."/>
            <person name="Voordouw G."/>
            <person name="Fraser C.M."/>
        </authorList>
    </citation>
    <scope>NUCLEOTIDE SEQUENCE [LARGE SCALE GENOMIC DNA]</scope>
    <source>
        <strain evidence="3">ATCC 29579 / DSM 644 / NCIMB 8303 / VKM B-1760 / Hildenborough</strain>
    </source>
</reference>
<feature type="compositionally biased region" description="Basic and acidic residues" evidence="1">
    <location>
        <begin position="63"/>
        <end position="72"/>
    </location>
</feature>
<proteinExistence type="predicted"/>
<evidence type="ECO:0000313" key="2">
    <source>
        <dbReference type="EMBL" id="AAS96554.1"/>
    </source>
</evidence>